<keyword evidence="8" id="KW-1185">Reference proteome</keyword>
<dbReference type="Gene3D" id="1.10.10.10">
    <property type="entry name" value="Winged helix-like DNA-binding domain superfamily/Winged helix DNA-binding domain"/>
    <property type="match status" value="1"/>
</dbReference>
<evidence type="ECO:0000313" key="7">
    <source>
        <dbReference type="EMBL" id="WPF25302.1"/>
    </source>
</evidence>
<evidence type="ECO:0000256" key="3">
    <source>
        <dbReference type="ARBA" id="ARBA00023125"/>
    </source>
</evidence>
<dbReference type="InterPro" id="IPR005119">
    <property type="entry name" value="LysR_subst-bd"/>
</dbReference>
<dbReference type="RefSeq" id="WP_221924153.1">
    <property type="nucleotide sequence ID" value="NZ_CP137757.1"/>
</dbReference>
<dbReference type="InterPro" id="IPR036390">
    <property type="entry name" value="WH_DNA-bd_sf"/>
</dbReference>
<dbReference type="PANTHER" id="PTHR30126">
    <property type="entry name" value="HTH-TYPE TRANSCRIPTIONAL REGULATOR"/>
    <property type="match status" value="1"/>
</dbReference>
<name>A0AAU0PZQ7_9CORY</name>
<dbReference type="PANTHER" id="PTHR30126:SF39">
    <property type="entry name" value="HTH-TYPE TRANSCRIPTIONAL REGULATOR CYSL"/>
    <property type="match status" value="1"/>
</dbReference>
<dbReference type="AlphaFoldDB" id="A0AAU0PZQ7"/>
<dbReference type="GO" id="GO:0000976">
    <property type="term" value="F:transcription cis-regulatory region binding"/>
    <property type="evidence" value="ECO:0007669"/>
    <property type="project" value="TreeGrafter"/>
</dbReference>
<dbReference type="SUPFAM" id="SSF53850">
    <property type="entry name" value="Periplasmic binding protein-like II"/>
    <property type="match status" value="1"/>
</dbReference>
<keyword evidence="4" id="KW-0804">Transcription</keyword>
<feature type="compositionally biased region" description="Low complexity" evidence="5">
    <location>
        <begin position="305"/>
        <end position="324"/>
    </location>
</feature>
<proteinExistence type="inferred from homology"/>
<evidence type="ECO:0000313" key="8">
    <source>
        <dbReference type="Proteomes" id="UP001174314"/>
    </source>
</evidence>
<reference evidence="7 8" key="1">
    <citation type="submission" date="2023-10" db="EMBL/GenBank/DDBJ databases">
        <title>complete genome sequence of Corynebacterium pseudokroppenstedtii P15-C1.</title>
        <authorList>
            <person name="Bruggemann H."/>
            <person name="Poehlein A."/>
        </authorList>
    </citation>
    <scope>NUCLEOTIDE SEQUENCE [LARGE SCALE GENOMIC DNA]</scope>
    <source>
        <strain evidence="7 8">P15_C1</strain>
    </source>
</reference>
<dbReference type="EMBL" id="CP137757">
    <property type="protein sequence ID" value="WPF25302.1"/>
    <property type="molecule type" value="Genomic_DNA"/>
</dbReference>
<comment type="similarity">
    <text evidence="1">Belongs to the LysR transcriptional regulatory family.</text>
</comment>
<sequence>MSLAQIPDLRTLEILIAIADTGSLGAAARQMGMTQQGVSERVRSAESILGFTLVSRTPRGTHPTPQGREFINHARDVIRSANSLADTVSFDKDPAHHIIRAAASQTVTDHYIPRWIARLTDTHPGVRFAITTGNSQQVAHTIASGDATIGFIESLTLPELKGIPTEDYFESTVITTDYLTLVVRPDHEWAELGHVSPLTVAQTPVIVREPGSGTRSAIERVLPQALQAPFAELESATAIKSTVLATRVPAILPRCVVEQEIADGRLSEITIDDTRLSRPIRALWRKGTTLRGSARTLLEAARASAARASATRTSATRATATRASARGRKRR</sequence>
<dbReference type="Proteomes" id="UP001174314">
    <property type="component" value="Chromosome"/>
</dbReference>
<evidence type="ECO:0000256" key="5">
    <source>
        <dbReference type="SAM" id="MobiDB-lite"/>
    </source>
</evidence>
<accession>A0AAU0PZQ7</accession>
<dbReference type="Pfam" id="PF03466">
    <property type="entry name" value="LysR_substrate"/>
    <property type="match status" value="1"/>
</dbReference>
<dbReference type="InterPro" id="IPR036388">
    <property type="entry name" value="WH-like_DNA-bd_sf"/>
</dbReference>
<evidence type="ECO:0000256" key="2">
    <source>
        <dbReference type="ARBA" id="ARBA00023015"/>
    </source>
</evidence>
<feature type="domain" description="HTH lysR-type" evidence="6">
    <location>
        <begin position="7"/>
        <end position="64"/>
    </location>
</feature>
<dbReference type="KEGG" id="cpsk:Q0N40_01750"/>
<protein>
    <submittedName>
        <fullName evidence="7">LysR family transcriptional regulator</fullName>
    </submittedName>
</protein>
<evidence type="ECO:0000259" key="6">
    <source>
        <dbReference type="PROSITE" id="PS50931"/>
    </source>
</evidence>
<dbReference type="Pfam" id="PF00126">
    <property type="entry name" value="HTH_1"/>
    <property type="match status" value="1"/>
</dbReference>
<dbReference type="SUPFAM" id="SSF46785">
    <property type="entry name" value="Winged helix' DNA-binding domain"/>
    <property type="match status" value="1"/>
</dbReference>
<gene>
    <name evidence="7" type="ORF">Q0N40_01750</name>
</gene>
<evidence type="ECO:0000256" key="4">
    <source>
        <dbReference type="ARBA" id="ARBA00023163"/>
    </source>
</evidence>
<feature type="region of interest" description="Disordered" evidence="5">
    <location>
        <begin position="305"/>
        <end position="331"/>
    </location>
</feature>
<evidence type="ECO:0000256" key="1">
    <source>
        <dbReference type="ARBA" id="ARBA00009437"/>
    </source>
</evidence>
<dbReference type="Gene3D" id="3.40.190.290">
    <property type="match status" value="1"/>
</dbReference>
<dbReference type="InterPro" id="IPR000847">
    <property type="entry name" value="LysR_HTH_N"/>
</dbReference>
<dbReference type="GO" id="GO:0003700">
    <property type="term" value="F:DNA-binding transcription factor activity"/>
    <property type="evidence" value="ECO:0007669"/>
    <property type="project" value="InterPro"/>
</dbReference>
<keyword evidence="3" id="KW-0238">DNA-binding</keyword>
<dbReference type="PROSITE" id="PS50931">
    <property type="entry name" value="HTH_LYSR"/>
    <property type="match status" value="1"/>
</dbReference>
<keyword evidence="2" id="KW-0805">Transcription regulation</keyword>
<organism evidence="7 8">
    <name type="scientific">Corynebacterium pseudokroppenstedtii</name>
    <dbReference type="NCBI Taxonomy" id="2804917"/>
    <lineage>
        <taxon>Bacteria</taxon>
        <taxon>Bacillati</taxon>
        <taxon>Actinomycetota</taxon>
        <taxon>Actinomycetes</taxon>
        <taxon>Mycobacteriales</taxon>
        <taxon>Corynebacteriaceae</taxon>
        <taxon>Corynebacterium</taxon>
    </lineage>
</organism>